<organism evidence="2 3">
    <name type="scientific">Ganoderma sinense ZZ0214-1</name>
    <dbReference type="NCBI Taxonomy" id="1077348"/>
    <lineage>
        <taxon>Eukaryota</taxon>
        <taxon>Fungi</taxon>
        <taxon>Dikarya</taxon>
        <taxon>Basidiomycota</taxon>
        <taxon>Agaricomycotina</taxon>
        <taxon>Agaricomycetes</taxon>
        <taxon>Polyporales</taxon>
        <taxon>Polyporaceae</taxon>
        <taxon>Ganoderma</taxon>
    </lineage>
</organism>
<feature type="compositionally biased region" description="Basic and acidic residues" evidence="1">
    <location>
        <begin position="1"/>
        <end position="13"/>
    </location>
</feature>
<dbReference type="Proteomes" id="UP000230002">
    <property type="component" value="Unassembled WGS sequence"/>
</dbReference>
<reference evidence="2 3" key="1">
    <citation type="journal article" date="2015" name="Sci. Rep.">
        <title>Chromosome-level genome map provides insights into diverse defense mechanisms in the medicinal fungus Ganoderma sinense.</title>
        <authorList>
            <person name="Zhu Y."/>
            <person name="Xu J."/>
            <person name="Sun C."/>
            <person name="Zhou S."/>
            <person name="Xu H."/>
            <person name="Nelson D.R."/>
            <person name="Qian J."/>
            <person name="Song J."/>
            <person name="Luo H."/>
            <person name="Xiang L."/>
            <person name="Li Y."/>
            <person name="Xu Z."/>
            <person name="Ji A."/>
            <person name="Wang L."/>
            <person name="Lu S."/>
            <person name="Hayward A."/>
            <person name="Sun W."/>
            <person name="Li X."/>
            <person name="Schwartz D.C."/>
            <person name="Wang Y."/>
            <person name="Chen S."/>
        </authorList>
    </citation>
    <scope>NUCLEOTIDE SEQUENCE [LARGE SCALE GENOMIC DNA]</scope>
    <source>
        <strain evidence="2 3">ZZ0214-1</strain>
    </source>
</reference>
<feature type="compositionally biased region" description="Polar residues" evidence="1">
    <location>
        <begin position="17"/>
        <end position="28"/>
    </location>
</feature>
<keyword evidence="3" id="KW-1185">Reference proteome</keyword>
<evidence type="ECO:0000313" key="3">
    <source>
        <dbReference type="Proteomes" id="UP000230002"/>
    </source>
</evidence>
<name>A0A2G8SIP7_9APHY</name>
<proteinExistence type="predicted"/>
<accession>A0A2G8SIP7</accession>
<evidence type="ECO:0000256" key="1">
    <source>
        <dbReference type="SAM" id="MobiDB-lite"/>
    </source>
</evidence>
<dbReference type="AlphaFoldDB" id="A0A2G8SIP7"/>
<sequence length="82" mass="8684">MHLLRKSTDDLRPGAKTSASLGRRAQSTAEHESHVLDYLLCLRMMLGAQKPGGSGLTHAKRGGQGDEVLVSSACPRLTVASV</sequence>
<evidence type="ECO:0000313" key="2">
    <source>
        <dbReference type="EMBL" id="PIL33620.1"/>
    </source>
</evidence>
<protein>
    <submittedName>
        <fullName evidence="2">Uncharacterized protein</fullName>
    </submittedName>
</protein>
<feature type="region of interest" description="Disordered" evidence="1">
    <location>
        <begin position="1"/>
        <end position="31"/>
    </location>
</feature>
<comment type="caution">
    <text evidence="2">The sequence shown here is derived from an EMBL/GenBank/DDBJ whole genome shotgun (WGS) entry which is preliminary data.</text>
</comment>
<dbReference type="EMBL" id="AYKW01000007">
    <property type="protein sequence ID" value="PIL33620.1"/>
    <property type="molecule type" value="Genomic_DNA"/>
</dbReference>
<gene>
    <name evidence="2" type="ORF">GSI_04243</name>
</gene>